<evidence type="ECO:0000313" key="8">
    <source>
        <dbReference type="Proteomes" id="UP000715441"/>
    </source>
</evidence>
<evidence type="ECO:0000256" key="2">
    <source>
        <dbReference type="ARBA" id="ARBA00022692"/>
    </source>
</evidence>
<comment type="caution">
    <text evidence="7">The sequence shown here is derived from an EMBL/GenBank/DDBJ whole genome shotgun (WGS) entry which is preliminary data.</text>
</comment>
<keyword evidence="3 5" id="KW-1133">Transmembrane helix</keyword>
<dbReference type="Pfam" id="PF01957">
    <property type="entry name" value="NfeD"/>
    <property type="match status" value="1"/>
</dbReference>
<evidence type="ECO:0000313" key="7">
    <source>
        <dbReference type="EMBL" id="NKQ52147.1"/>
    </source>
</evidence>
<dbReference type="Gene3D" id="2.40.50.140">
    <property type="entry name" value="Nucleic acid-binding proteins"/>
    <property type="match status" value="1"/>
</dbReference>
<name>A0ABX1J1K2_9PSEU</name>
<accession>A0ABX1J1K2</accession>
<proteinExistence type="predicted"/>
<comment type="subcellular location">
    <subcellularLocation>
        <location evidence="1">Membrane</location>
        <topology evidence="1">Multi-pass membrane protein</topology>
    </subcellularLocation>
</comment>
<evidence type="ECO:0000256" key="1">
    <source>
        <dbReference type="ARBA" id="ARBA00004141"/>
    </source>
</evidence>
<protein>
    <submittedName>
        <fullName evidence="7">NfeD family protein</fullName>
    </submittedName>
</protein>
<reference evidence="7 8" key="1">
    <citation type="submission" date="2020-04" db="EMBL/GenBank/DDBJ databases">
        <title>Novel species.</title>
        <authorList>
            <person name="Teo W.F.A."/>
            <person name="Lipun K."/>
            <person name="Srisuk N."/>
            <person name="Duangmal K."/>
        </authorList>
    </citation>
    <scope>NUCLEOTIDE SEQUENCE [LARGE SCALE GENOMIC DNA]</scope>
    <source>
        <strain evidence="7 8">K13G38</strain>
    </source>
</reference>
<dbReference type="PANTHER" id="PTHR33507">
    <property type="entry name" value="INNER MEMBRANE PROTEIN YBBJ"/>
    <property type="match status" value="1"/>
</dbReference>
<dbReference type="PANTHER" id="PTHR33507:SF3">
    <property type="entry name" value="INNER MEMBRANE PROTEIN YBBJ"/>
    <property type="match status" value="1"/>
</dbReference>
<keyword evidence="2 5" id="KW-0812">Transmembrane</keyword>
<dbReference type="InterPro" id="IPR052165">
    <property type="entry name" value="Membrane_assoc_protease"/>
</dbReference>
<evidence type="ECO:0000256" key="5">
    <source>
        <dbReference type="SAM" id="Phobius"/>
    </source>
</evidence>
<dbReference type="RefSeq" id="WP_168511748.1">
    <property type="nucleotide sequence ID" value="NZ_JAAXLS010000002.1"/>
</dbReference>
<keyword evidence="4 5" id="KW-0472">Membrane</keyword>
<feature type="transmembrane region" description="Helical" evidence="5">
    <location>
        <begin position="46"/>
        <end position="64"/>
    </location>
</feature>
<dbReference type="Proteomes" id="UP000715441">
    <property type="component" value="Unassembled WGS sequence"/>
</dbReference>
<organism evidence="7 8">
    <name type="scientific">Amycolatopsis acididurans</name>
    <dbReference type="NCBI Taxonomy" id="2724524"/>
    <lineage>
        <taxon>Bacteria</taxon>
        <taxon>Bacillati</taxon>
        <taxon>Actinomycetota</taxon>
        <taxon>Actinomycetes</taxon>
        <taxon>Pseudonocardiales</taxon>
        <taxon>Pseudonocardiaceae</taxon>
        <taxon>Amycolatopsis</taxon>
    </lineage>
</organism>
<evidence type="ECO:0000256" key="3">
    <source>
        <dbReference type="ARBA" id="ARBA00022989"/>
    </source>
</evidence>
<dbReference type="InterPro" id="IPR002810">
    <property type="entry name" value="NfeD-like_C"/>
</dbReference>
<dbReference type="InterPro" id="IPR012340">
    <property type="entry name" value="NA-bd_OB-fold"/>
</dbReference>
<gene>
    <name evidence="7" type="ORF">HFP15_04545</name>
</gene>
<sequence>MTPALIWLIAGIVLIMAEVVSGDFVLVMLGIGALFGAGSAAISGNAIIDVIVFAVASAGLIWLARPALKKRFLHGPNIKTGIESLIGARGVTVSTVDGDGGRIKLAGDIWSARSHVDGERIEPGTKVTVVEISGATAVVSPEP</sequence>
<dbReference type="SUPFAM" id="SSF141322">
    <property type="entry name" value="NfeD domain-like"/>
    <property type="match status" value="1"/>
</dbReference>
<evidence type="ECO:0000256" key="4">
    <source>
        <dbReference type="ARBA" id="ARBA00023136"/>
    </source>
</evidence>
<dbReference type="EMBL" id="JAAXLS010000002">
    <property type="protein sequence ID" value="NKQ52147.1"/>
    <property type="molecule type" value="Genomic_DNA"/>
</dbReference>
<evidence type="ECO:0000259" key="6">
    <source>
        <dbReference type="Pfam" id="PF01957"/>
    </source>
</evidence>
<feature type="domain" description="NfeD-like C-terminal" evidence="6">
    <location>
        <begin position="83"/>
        <end position="141"/>
    </location>
</feature>
<keyword evidence="8" id="KW-1185">Reference proteome</keyword>